<reference evidence="1" key="1">
    <citation type="journal article" date="2020" name="Nature">
        <title>Giant virus diversity and host interactions through global metagenomics.</title>
        <authorList>
            <person name="Schulz F."/>
            <person name="Roux S."/>
            <person name="Paez-Espino D."/>
            <person name="Jungbluth S."/>
            <person name="Walsh D.A."/>
            <person name="Denef V.J."/>
            <person name="McMahon K.D."/>
            <person name="Konstantinidis K.T."/>
            <person name="Eloe-Fadrosh E.A."/>
            <person name="Kyrpides N.C."/>
            <person name="Woyke T."/>
        </authorList>
    </citation>
    <scope>NUCLEOTIDE SEQUENCE</scope>
    <source>
        <strain evidence="1">GVMAG-M-3300023109-53</strain>
    </source>
</reference>
<dbReference type="AlphaFoldDB" id="A0A6C0CYP0"/>
<organism evidence="1">
    <name type="scientific">viral metagenome</name>
    <dbReference type="NCBI Taxonomy" id="1070528"/>
    <lineage>
        <taxon>unclassified sequences</taxon>
        <taxon>metagenomes</taxon>
        <taxon>organismal metagenomes</taxon>
    </lineage>
</organism>
<dbReference type="EMBL" id="MN739503">
    <property type="protein sequence ID" value="QHT08904.1"/>
    <property type="molecule type" value="Genomic_DNA"/>
</dbReference>
<dbReference type="Gene3D" id="3.40.50.300">
    <property type="entry name" value="P-loop containing nucleotide triphosphate hydrolases"/>
    <property type="match status" value="1"/>
</dbReference>
<dbReference type="InterPro" id="IPR027417">
    <property type="entry name" value="P-loop_NTPase"/>
</dbReference>
<evidence type="ECO:0000313" key="1">
    <source>
        <dbReference type="EMBL" id="QHT08904.1"/>
    </source>
</evidence>
<evidence type="ECO:0008006" key="2">
    <source>
        <dbReference type="Google" id="ProtNLM"/>
    </source>
</evidence>
<proteinExistence type="predicted"/>
<protein>
    <recommendedName>
        <fullName evidence="2">ATPase AAA-type core domain-containing protein</fullName>
    </recommendedName>
</protein>
<accession>A0A6C0CYP0</accession>
<dbReference type="SUPFAM" id="SSF52540">
    <property type="entry name" value="P-loop containing nucleoside triphosphate hydrolases"/>
    <property type="match status" value="1"/>
</dbReference>
<name>A0A6C0CYP0_9ZZZZ</name>
<sequence>MKFFETNFNEYINTSNQENLHPIFNKSISNFPENIENLKNIIFYGPPGIGKYTQVLHCIKKYSQSELKYEKKLICNFNKTNYFFKISDVHFEIDMALLGCNAKLLWNDIFINIVDVLSSRTNKNGIILCKNFHKIHSELLDCFYSYIQKNYTNINIIFFILSESISFIPDSIINTCHIVSFSRPSKNAYNKIIKKKLPNNINVKNITNIKSLNCNEIIINNNIHNYLDKLYNLLCSPSLIKFTSFRDEIYDIFIYDIDIGFTLWNIIYRLLKENKIKESDYSYIFIETYSFLQFYNNNYRPIYHLENYLYKIINLINEL</sequence>